<protein>
    <submittedName>
        <fullName evidence="1">Uncharacterized protein</fullName>
    </submittedName>
</protein>
<dbReference type="RefSeq" id="WP_195838872.1">
    <property type="nucleotide sequence ID" value="NZ_VUNH01000009.1"/>
</dbReference>
<sequence>MVIAFVALALALWGRALRRDLDVMGALVDIGKELNWEIDGVTAVRNVGKDQWRISAEKVVRDHPVEYLNKISSQIVGPSGLRTINAPTGAYDHENGTLTLRDADGIWQRSEHPFEWKTPEARWEQKNDVWNFPRGVTVSGDVYTLVCRNAVMDGQRKIRVKDGCIRWWSE</sequence>
<dbReference type="EMBL" id="VUNH01000009">
    <property type="protein sequence ID" value="MST56073.1"/>
    <property type="molecule type" value="Genomic_DNA"/>
</dbReference>
<dbReference type="Proteomes" id="UP000473699">
    <property type="component" value="Unassembled WGS sequence"/>
</dbReference>
<reference evidence="1 2" key="1">
    <citation type="submission" date="2019-08" db="EMBL/GenBank/DDBJ databases">
        <title>In-depth cultivation of the pig gut microbiome towards novel bacterial diversity and tailored functional studies.</title>
        <authorList>
            <person name="Wylensek D."/>
            <person name="Hitch T.C.A."/>
            <person name="Clavel T."/>
        </authorList>
    </citation>
    <scope>NUCLEOTIDE SEQUENCE [LARGE SCALE GENOMIC DNA]</scope>
    <source>
        <strain evidence="1 2">SM-530-WT-4B</strain>
    </source>
</reference>
<evidence type="ECO:0000313" key="1">
    <source>
        <dbReference type="EMBL" id="MST56073.1"/>
    </source>
</evidence>
<organism evidence="1 2">
    <name type="scientific">Pyramidobacter porci</name>
    <dbReference type="NCBI Taxonomy" id="2605789"/>
    <lineage>
        <taxon>Bacteria</taxon>
        <taxon>Thermotogati</taxon>
        <taxon>Synergistota</taxon>
        <taxon>Synergistia</taxon>
        <taxon>Synergistales</taxon>
        <taxon>Dethiosulfovibrionaceae</taxon>
        <taxon>Pyramidobacter</taxon>
    </lineage>
</organism>
<gene>
    <name evidence="1" type="ORF">FYJ74_08520</name>
</gene>
<evidence type="ECO:0000313" key="2">
    <source>
        <dbReference type="Proteomes" id="UP000473699"/>
    </source>
</evidence>
<comment type="caution">
    <text evidence="1">The sequence shown here is derived from an EMBL/GenBank/DDBJ whole genome shotgun (WGS) entry which is preliminary data.</text>
</comment>
<keyword evidence="2" id="KW-1185">Reference proteome</keyword>
<proteinExistence type="predicted"/>
<accession>A0A6L5YDB1</accession>
<dbReference type="AlphaFoldDB" id="A0A6L5YDB1"/>
<name>A0A6L5YDB1_9BACT</name>